<name>B4DRL2_HUMAN</name>
<dbReference type="PANTHER" id="PTHR16650:SF10">
    <property type="entry name" value="LEBERCILIN"/>
    <property type="match status" value="1"/>
</dbReference>
<feature type="region of interest" description="Disordered" evidence="4">
    <location>
        <begin position="1"/>
        <end position="90"/>
    </location>
</feature>
<evidence type="ECO:0000256" key="1">
    <source>
        <dbReference type="ARBA" id="ARBA00010229"/>
    </source>
</evidence>
<dbReference type="AlphaFoldDB" id="B4DRL2"/>
<proteinExistence type="evidence at transcript level"/>
<dbReference type="Pfam" id="PF15619">
    <property type="entry name" value="Lebercilin"/>
    <property type="match status" value="1"/>
</dbReference>
<feature type="coiled-coil region" evidence="3">
    <location>
        <begin position="105"/>
        <end position="238"/>
    </location>
</feature>
<dbReference type="InterPro" id="IPR026188">
    <property type="entry name" value="Lebercilin-like"/>
</dbReference>
<evidence type="ECO:0000256" key="4">
    <source>
        <dbReference type="SAM" id="MobiDB-lite"/>
    </source>
</evidence>
<evidence type="ECO:0000256" key="3">
    <source>
        <dbReference type="SAM" id="Coils"/>
    </source>
</evidence>
<evidence type="ECO:0000256" key="2">
    <source>
        <dbReference type="ARBA" id="ARBA00023054"/>
    </source>
</evidence>
<comment type="similarity">
    <text evidence="1">Belongs to the LCA5 family.</text>
</comment>
<dbReference type="EMBL" id="AK299314">
    <property type="protein sequence ID" value="BAG61324.1"/>
    <property type="molecule type" value="mRNA"/>
</dbReference>
<feature type="compositionally biased region" description="Polar residues" evidence="4">
    <location>
        <begin position="22"/>
        <end position="31"/>
    </location>
</feature>
<evidence type="ECO:0000313" key="6">
    <source>
        <dbReference type="EMBL" id="BAG61324.1"/>
    </source>
</evidence>
<dbReference type="InterPro" id="IPR028933">
    <property type="entry name" value="Lebercilin_dom"/>
</dbReference>
<keyword evidence="2 3" id="KW-0175">Coiled coil</keyword>
<evidence type="ECO:0000259" key="5">
    <source>
        <dbReference type="Pfam" id="PF15619"/>
    </source>
</evidence>
<protein>
    <submittedName>
        <fullName evidence="6">cDNA FLJ60138</fullName>
    </submittedName>
</protein>
<feature type="compositionally biased region" description="Low complexity" evidence="4">
    <location>
        <begin position="32"/>
        <end position="45"/>
    </location>
</feature>
<feature type="domain" description="Lebercilin" evidence="5">
    <location>
        <begin position="100"/>
        <end position="240"/>
    </location>
</feature>
<dbReference type="PANTHER" id="PTHR16650">
    <property type="entry name" value="C21ORF13-RELATED"/>
    <property type="match status" value="1"/>
</dbReference>
<accession>B4DRL2</accession>
<dbReference type="PeptideAtlas" id="B4DRL2"/>
<sequence>MGERAGSPGTDQERKAGKHHYSYSSDFETPQSSGRSSLVSSSPASVRRKNPKRQTSDGQVHHQAPRKPSPKGLPNRKGVRVGFRSQSLNREPLRKDTDLVTKRILSARLLKINELQNEVSELQVKLAELLKENKSLKRLQYRQEKALNKFEDAENEISQLIFRHNNEITALKERLRKSQEKERATEKRVKDTESELFRTKFSLQKLKEISEARHLPERDDLAKKLVSAELKLDDTERRIKVQFLQLLIVLSWDVSHWAFNVLS</sequence>
<organism evidence="6">
    <name type="scientific">Homo sapiens</name>
    <name type="common">Human</name>
    <dbReference type="NCBI Taxonomy" id="9606"/>
    <lineage>
        <taxon>Eukaryota</taxon>
        <taxon>Metazoa</taxon>
        <taxon>Chordata</taxon>
        <taxon>Craniata</taxon>
        <taxon>Vertebrata</taxon>
        <taxon>Euteleostomi</taxon>
        <taxon>Mammalia</taxon>
        <taxon>Eutheria</taxon>
        <taxon>Euarchontoglires</taxon>
        <taxon>Primates</taxon>
        <taxon>Haplorrhini</taxon>
        <taxon>Catarrhini</taxon>
        <taxon>Hominidae</taxon>
        <taxon>Homo</taxon>
    </lineage>
</organism>
<reference evidence="6" key="1">
    <citation type="submission" date="2007-10" db="EMBL/GenBank/DDBJ databases">
        <title>NEDO human cDNA sequencing project focused on splicing variants.</title>
        <authorList>
            <person name="Wakamatsu A."/>
            <person name="Yamamoto J."/>
            <person name="Kimura K."/>
            <person name="Ishii S."/>
            <person name="Watanabe K."/>
            <person name="Sugiyama A."/>
            <person name="Murakawa K."/>
            <person name="Kaida T."/>
            <person name="Tsuchiya K."/>
            <person name="Fukuzumi Y."/>
            <person name="Kumagai A."/>
            <person name="Oishi Y."/>
            <person name="Yamamoto S."/>
            <person name="Ono Y."/>
            <person name="Komori Y."/>
            <person name="Yamazaki M."/>
            <person name="Kisu Y."/>
            <person name="Nishikawa T."/>
            <person name="Sugano S."/>
            <person name="Nomura N."/>
            <person name="Isogai T."/>
        </authorList>
    </citation>
    <scope>NUCLEOTIDE SEQUENCE</scope>
</reference>